<evidence type="ECO:0000313" key="5">
    <source>
        <dbReference type="EMBL" id="GFY63146.1"/>
    </source>
</evidence>
<dbReference type="GO" id="GO:0003677">
    <property type="term" value="F:DNA binding"/>
    <property type="evidence" value="ECO:0007669"/>
    <property type="project" value="UniProtKB-KW"/>
</dbReference>
<keyword evidence="1" id="KW-0238">DNA-binding</keyword>
<comment type="caution">
    <text evidence="5">The sequence shown here is derived from an EMBL/GenBank/DDBJ whole genome shotgun (WGS) entry which is preliminary data.</text>
</comment>
<reference evidence="5" key="1">
    <citation type="submission" date="2020-08" db="EMBL/GenBank/DDBJ databases">
        <title>Multicomponent nature underlies the extraordinary mechanical properties of spider dragline silk.</title>
        <authorList>
            <person name="Kono N."/>
            <person name="Nakamura H."/>
            <person name="Mori M."/>
            <person name="Yoshida Y."/>
            <person name="Ohtoshi R."/>
            <person name="Malay A.D."/>
            <person name="Moran D.A.P."/>
            <person name="Tomita M."/>
            <person name="Numata K."/>
            <person name="Arakawa K."/>
        </authorList>
    </citation>
    <scope>NUCLEOTIDE SEQUENCE</scope>
</reference>
<evidence type="ECO:0000256" key="2">
    <source>
        <dbReference type="SAM" id="Coils"/>
    </source>
</evidence>
<dbReference type="InterPro" id="IPR002418">
    <property type="entry name" value="Tscrpt_reg_Myc"/>
</dbReference>
<dbReference type="InterPro" id="IPR011598">
    <property type="entry name" value="bHLH_dom"/>
</dbReference>
<dbReference type="OrthoDB" id="6436229at2759"/>
<dbReference type="InterPro" id="IPR050433">
    <property type="entry name" value="Myc_transcription_factors"/>
</dbReference>
<dbReference type="Pfam" id="PF00010">
    <property type="entry name" value="HLH"/>
    <property type="match status" value="1"/>
</dbReference>
<feature type="region of interest" description="Disordered" evidence="3">
    <location>
        <begin position="1"/>
        <end position="37"/>
    </location>
</feature>
<evidence type="ECO:0000256" key="1">
    <source>
        <dbReference type="ARBA" id="ARBA00023125"/>
    </source>
</evidence>
<gene>
    <name evidence="5" type="ORF">TNIN_391521</name>
</gene>
<dbReference type="PROSITE" id="PS50888">
    <property type="entry name" value="BHLH"/>
    <property type="match status" value="1"/>
</dbReference>
<evidence type="ECO:0000256" key="3">
    <source>
        <dbReference type="SAM" id="MobiDB-lite"/>
    </source>
</evidence>
<organism evidence="5 6">
    <name type="scientific">Trichonephila inaurata madagascariensis</name>
    <dbReference type="NCBI Taxonomy" id="2747483"/>
    <lineage>
        <taxon>Eukaryota</taxon>
        <taxon>Metazoa</taxon>
        <taxon>Ecdysozoa</taxon>
        <taxon>Arthropoda</taxon>
        <taxon>Chelicerata</taxon>
        <taxon>Arachnida</taxon>
        <taxon>Araneae</taxon>
        <taxon>Araneomorphae</taxon>
        <taxon>Entelegynae</taxon>
        <taxon>Araneoidea</taxon>
        <taxon>Nephilidae</taxon>
        <taxon>Trichonephila</taxon>
        <taxon>Trichonephila inaurata</taxon>
    </lineage>
</organism>
<dbReference type="EMBL" id="BMAV01014626">
    <property type="protein sequence ID" value="GFY63146.1"/>
    <property type="molecule type" value="Genomic_DNA"/>
</dbReference>
<protein>
    <recommendedName>
        <fullName evidence="4">BHLH domain-containing protein</fullName>
    </recommendedName>
</protein>
<name>A0A8X6XZC3_9ARAC</name>
<dbReference type="PRINTS" id="PR00044">
    <property type="entry name" value="LEUZIPPRMYC"/>
</dbReference>
<dbReference type="Proteomes" id="UP000886998">
    <property type="component" value="Unassembled WGS sequence"/>
</dbReference>
<keyword evidence="2" id="KW-0175">Coiled coil</keyword>
<evidence type="ECO:0000313" key="6">
    <source>
        <dbReference type="Proteomes" id="UP000886998"/>
    </source>
</evidence>
<feature type="region of interest" description="Disordered" evidence="3">
    <location>
        <begin position="138"/>
        <end position="179"/>
    </location>
</feature>
<accession>A0A8X6XZC3</accession>
<feature type="coiled-coil region" evidence="2">
    <location>
        <begin position="91"/>
        <end position="118"/>
    </location>
</feature>
<dbReference type="PANTHER" id="PTHR45851">
    <property type="entry name" value="MYC PROTO-ONCOGENE"/>
    <property type="match status" value="1"/>
</dbReference>
<proteinExistence type="predicted"/>
<keyword evidence="6" id="KW-1185">Reference proteome</keyword>
<dbReference type="SUPFAM" id="SSF47459">
    <property type="entry name" value="HLH, helix-loop-helix DNA-binding domain"/>
    <property type="match status" value="1"/>
</dbReference>
<feature type="compositionally biased region" description="Acidic residues" evidence="3">
    <location>
        <begin position="139"/>
        <end position="163"/>
    </location>
</feature>
<dbReference type="Gene3D" id="4.10.280.10">
    <property type="entry name" value="Helix-loop-helix DNA-binding domain"/>
    <property type="match status" value="1"/>
</dbReference>
<dbReference type="SMART" id="SM00353">
    <property type="entry name" value="HLH"/>
    <property type="match status" value="1"/>
</dbReference>
<feature type="domain" description="BHLH" evidence="4">
    <location>
        <begin position="31"/>
        <end position="84"/>
    </location>
</feature>
<dbReference type="GO" id="GO:0003700">
    <property type="term" value="F:DNA-binding transcription factor activity"/>
    <property type="evidence" value="ECO:0007669"/>
    <property type="project" value="InterPro"/>
</dbReference>
<feature type="compositionally biased region" description="Acidic residues" evidence="3">
    <location>
        <begin position="1"/>
        <end position="11"/>
    </location>
</feature>
<evidence type="ECO:0000259" key="4">
    <source>
        <dbReference type="PROSITE" id="PS50888"/>
    </source>
</evidence>
<sequence>MSDDWTSDADDGTSTCDESNNEQIDVENDTDKRQYHNLLERKRRDNLKDTFSTLREAIPSLKGKRNRASRVEILKAATAYLKKNEPKVEIMKDLMKRAEQFEEYIDKMNAEIRKSMENQDWERYKELQKSCKTMKDFGLDSDEDALLNSDDDDGDDDEGETDSTESGSSKRLCLNVANE</sequence>
<dbReference type="InterPro" id="IPR036638">
    <property type="entry name" value="HLH_DNA-bd_sf"/>
</dbReference>
<dbReference type="AlphaFoldDB" id="A0A8X6XZC3"/>
<dbReference type="GO" id="GO:0046983">
    <property type="term" value="F:protein dimerization activity"/>
    <property type="evidence" value="ECO:0007669"/>
    <property type="project" value="InterPro"/>
</dbReference>
<feature type="compositionally biased region" description="Polar residues" evidence="3">
    <location>
        <begin position="12"/>
        <end position="23"/>
    </location>
</feature>